<gene>
    <name evidence="2" type="ORF">DGYR_LOCUS5776</name>
</gene>
<dbReference type="AlphaFoldDB" id="A0A7I8VP35"/>
<sequence>MNSIPWIKHFKSYTEGGYVGELENLERMELVISEYEEHFGIPFTKAKTEGTLTSRGDSVSVRNVKSLAICKYLPGIPSLKIGNKEFACRFGTDKAAGRRRIREIYSYEGDDRKKKMAPSIKVDCPAKLVVHEYLCLPDFNLNAKSTHHARNLRKEARKLLSKGIGERRLIIILPRLEKHENHPTDDTILSKNRIHPKVKEFISTLADKGLKRLTEEQEDLEIKQMKVGVLRIEAVDLRKAPRYREKQIIELDSTNMTKETFDEMSIDCEDMNAMDIEVIEDEVKTKEERPDKLAKLVENLNRLIRVANTMPDQHLDKCIQTVQDTAQYFEDLKDNNFENDTQNILISKKDYENLKRKCDEYSEEIVMKRLRMCHASSQTGQKSLNNDERTRRALASLHRKKVLKNTETVIEIDESELGNLIGCDGSDEMINRFILETQAEKKALKLASSKKLFPKSLDSKNVQGEEGFQPQQTSVVVPQINIQNSYKIIGGPYTMNNAPTFPFNPNLTLTLQ</sequence>
<organism evidence="2 3">
    <name type="scientific">Dimorphilus gyrociliatus</name>
    <dbReference type="NCBI Taxonomy" id="2664684"/>
    <lineage>
        <taxon>Eukaryota</taxon>
        <taxon>Metazoa</taxon>
        <taxon>Spiralia</taxon>
        <taxon>Lophotrochozoa</taxon>
        <taxon>Annelida</taxon>
        <taxon>Polychaeta</taxon>
        <taxon>Polychaeta incertae sedis</taxon>
        <taxon>Dinophilidae</taxon>
        <taxon>Dimorphilus</taxon>
    </lineage>
</organism>
<protein>
    <submittedName>
        <fullName evidence="2">DgyrCDS6024</fullName>
    </submittedName>
</protein>
<evidence type="ECO:0000313" key="3">
    <source>
        <dbReference type="Proteomes" id="UP000549394"/>
    </source>
</evidence>
<dbReference type="PANTHER" id="PTHR47456">
    <property type="entry name" value="PHD-TYPE DOMAIN-CONTAINING PROTEIN"/>
    <property type="match status" value="1"/>
</dbReference>
<dbReference type="InterPro" id="IPR029309">
    <property type="entry name" value="CaRF"/>
</dbReference>
<evidence type="ECO:0000313" key="2">
    <source>
        <dbReference type="EMBL" id="CAD5117228.1"/>
    </source>
</evidence>
<proteinExistence type="predicted"/>
<dbReference type="EMBL" id="CAJFCJ010000007">
    <property type="protein sequence ID" value="CAD5117228.1"/>
    <property type="molecule type" value="Genomic_DNA"/>
</dbReference>
<dbReference type="GO" id="GO:0003700">
    <property type="term" value="F:DNA-binding transcription factor activity"/>
    <property type="evidence" value="ECO:0007669"/>
    <property type="project" value="InterPro"/>
</dbReference>
<reference evidence="2 3" key="1">
    <citation type="submission" date="2020-08" db="EMBL/GenBank/DDBJ databases">
        <authorList>
            <person name="Hejnol A."/>
        </authorList>
    </citation>
    <scope>NUCLEOTIDE SEQUENCE [LARGE SCALE GENOMIC DNA]</scope>
</reference>
<dbReference type="OrthoDB" id="6113703at2759"/>
<accession>A0A7I8VP35</accession>
<dbReference type="Pfam" id="PF15299">
    <property type="entry name" value="ALS2CR8"/>
    <property type="match status" value="1"/>
</dbReference>
<keyword evidence="1" id="KW-0175">Coiled coil</keyword>
<name>A0A7I8VP35_9ANNE</name>
<feature type="coiled-coil region" evidence="1">
    <location>
        <begin position="344"/>
        <end position="371"/>
    </location>
</feature>
<keyword evidence="3" id="KW-1185">Reference proteome</keyword>
<dbReference type="Proteomes" id="UP000549394">
    <property type="component" value="Unassembled WGS sequence"/>
</dbReference>
<comment type="caution">
    <text evidence="2">The sequence shown here is derived from an EMBL/GenBank/DDBJ whole genome shotgun (WGS) entry which is preliminary data.</text>
</comment>
<evidence type="ECO:0000256" key="1">
    <source>
        <dbReference type="SAM" id="Coils"/>
    </source>
</evidence>